<protein>
    <submittedName>
        <fullName evidence="2">Uncharacterized protein</fullName>
    </submittedName>
</protein>
<gene>
    <name evidence="2" type="ORF">Tco_0956039</name>
</gene>
<sequence>MAEQDIPPPTIIAMKIPIIRKGEYDIWSMRMRQYICHTDHNLWDVIVNGDLEKEPTPTRETSAPPAPKTAKQLVAKRNQERVKSILLLAIPDEYLLKFHNVADAKSLWEAIKSRVGGNEESKKMQKNILKHQFENFSTASNECLDKAYDRFQKFISQLEVHGAPISKEDINQTFLRNLPPLWNQIALIMRNKPNIDEIDVDDLYNNLRVYEDEMNSGDFGVSTAGGISQVSSTPCAHDVACSFFAQPKLENEDFQSGRNQGRKSYGDNVRSNAPTNESSSQALVAQDGLGGYDWSNDFEVEPVNYALMAISSSSSSSSSDNEGYELALELLESRILVHEKNELA</sequence>
<reference evidence="2" key="2">
    <citation type="submission" date="2022-01" db="EMBL/GenBank/DDBJ databases">
        <authorList>
            <person name="Yamashiro T."/>
            <person name="Shiraishi A."/>
            <person name="Satake H."/>
            <person name="Nakayama K."/>
        </authorList>
    </citation>
    <scope>NUCLEOTIDE SEQUENCE</scope>
</reference>
<dbReference type="Pfam" id="PF14223">
    <property type="entry name" value="Retrotran_gag_2"/>
    <property type="match status" value="1"/>
</dbReference>
<proteinExistence type="predicted"/>
<feature type="compositionally biased region" description="Polar residues" evidence="1">
    <location>
        <begin position="269"/>
        <end position="280"/>
    </location>
</feature>
<organism evidence="2 3">
    <name type="scientific">Tanacetum coccineum</name>
    <dbReference type="NCBI Taxonomy" id="301880"/>
    <lineage>
        <taxon>Eukaryota</taxon>
        <taxon>Viridiplantae</taxon>
        <taxon>Streptophyta</taxon>
        <taxon>Embryophyta</taxon>
        <taxon>Tracheophyta</taxon>
        <taxon>Spermatophyta</taxon>
        <taxon>Magnoliopsida</taxon>
        <taxon>eudicotyledons</taxon>
        <taxon>Gunneridae</taxon>
        <taxon>Pentapetalae</taxon>
        <taxon>asterids</taxon>
        <taxon>campanulids</taxon>
        <taxon>Asterales</taxon>
        <taxon>Asteraceae</taxon>
        <taxon>Asteroideae</taxon>
        <taxon>Anthemideae</taxon>
        <taxon>Anthemidinae</taxon>
        <taxon>Tanacetum</taxon>
    </lineage>
</organism>
<keyword evidence="3" id="KW-1185">Reference proteome</keyword>
<comment type="caution">
    <text evidence="2">The sequence shown here is derived from an EMBL/GenBank/DDBJ whole genome shotgun (WGS) entry which is preliminary data.</text>
</comment>
<dbReference type="EMBL" id="BQNB010016057">
    <property type="protein sequence ID" value="GJT47324.1"/>
    <property type="molecule type" value="Genomic_DNA"/>
</dbReference>
<accession>A0ABQ5E8U9</accession>
<reference evidence="2" key="1">
    <citation type="journal article" date="2022" name="Int. J. Mol. Sci.">
        <title>Draft Genome of Tanacetum Coccineum: Genomic Comparison of Closely Related Tanacetum-Family Plants.</title>
        <authorList>
            <person name="Yamashiro T."/>
            <person name="Shiraishi A."/>
            <person name="Nakayama K."/>
            <person name="Satake H."/>
        </authorList>
    </citation>
    <scope>NUCLEOTIDE SEQUENCE</scope>
</reference>
<evidence type="ECO:0000313" key="2">
    <source>
        <dbReference type="EMBL" id="GJT47324.1"/>
    </source>
</evidence>
<dbReference type="PANTHER" id="PTHR35317:SF23">
    <property type="entry name" value="OS04G0629600 PROTEIN"/>
    <property type="match status" value="1"/>
</dbReference>
<evidence type="ECO:0000256" key="1">
    <source>
        <dbReference type="SAM" id="MobiDB-lite"/>
    </source>
</evidence>
<evidence type="ECO:0000313" key="3">
    <source>
        <dbReference type="Proteomes" id="UP001151760"/>
    </source>
</evidence>
<feature type="region of interest" description="Disordered" evidence="1">
    <location>
        <begin position="252"/>
        <end position="280"/>
    </location>
</feature>
<dbReference type="Proteomes" id="UP001151760">
    <property type="component" value="Unassembled WGS sequence"/>
</dbReference>
<name>A0ABQ5E8U9_9ASTR</name>
<dbReference type="PANTHER" id="PTHR35317">
    <property type="entry name" value="OS04G0629600 PROTEIN"/>
    <property type="match status" value="1"/>
</dbReference>